<organism evidence="2 3">
    <name type="scientific">Cryptolaemus montrouzieri</name>
    <dbReference type="NCBI Taxonomy" id="559131"/>
    <lineage>
        <taxon>Eukaryota</taxon>
        <taxon>Metazoa</taxon>
        <taxon>Ecdysozoa</taxon>
        <taxon>Arthropoda</taxon>
        <taxon>Hexapoda</taxon>
        <taxon>Insecta</taxon>
        <taxon>Pterygota</taxon>
        <taxon>Neoptera</taxon>
        <taxon>Endopterygota</taxon>
        <taxon>Coleoptera</taxon>
        <taxon>Polyphaga</taxon>
        <taxon>Cucujiformia</taxon>
        <taxon>Coccinelloidea</taxon>
        <taxon>Coccinellidae</taxon>
        <taxon>Scymninae</taxon>
        <taxon>Scymnini</taxon>
        <taxon>Cryptolaemus</taxon>
    </lineage>
</organism>
<dbReference type="EMBL" id="JABFTP020000103">
    <property type="protein sequence ID" value="KAL3277704.1"/>
    <property type="molecule type" value="Genomic_DNA"/>
</dbReference>
<name>A0ABD2NGK4_9CUCU</name>
<proteinExistence type="predicted"/>
<reference evidence="2 3" key="1">
    <citation type="journal article" date="2021" name="BMC Biol.">
        <title>Horizontally acquired antibacterial genes associated with adaptive radiation of ladybird beetles.</title>
        <authorList>
            <person name="Li H.S."/>
            <person name="Tang X.F."/>
            <person name="Huang Y.H."/>
            <person name="Xu Z.Y."/>
            <person name="Chen M.L."/>
            <person name="Du X.Y."/>
            <person name="Qiu B.Y."/>
            <person name="Chen P.T."/>
            <person name="Zhang W."/>
            <person name="Slipinski A."/>
            <person name="Escalona H.E."/>
            <person name="Waterhouse R.M."/>
            <person name="Zwick A."/>
            <person name="Pang H."/>
        </authorList>
    </citation>
    <scope>NUCLEOTIDE SEQUENCE [LARGE SCALE GENOMIC DNA]</scope>
    <source>
        <strain evidence="2">SYSU2018</strain>
    </source>
</reference>
<sequence length="149" mass="16934">MDGDRSNLDDEEELGPNNQDIQNAVIEFEDGVLVGGEQAQNNGQDHFSEDEADIQDPGEIIVIILIIKKGERIDPSDENNLIINEEVKSFKGNEEPSPEIMNLETPYSFFKYDDLMQKIVDQSNLYSLQINPNKPANIIHQYIHEYLGI</sequence>
<accession>A0ABD2NGK4</accession>
<dbReference type="AlphaFoldDB" id="A0ABD2NGK4"/>
<evidence type="ECO:0000256" key="1">
    <source>
        <dbReference type="SAM" id="MobiDB-lite"/>
    </source>
</evidence>
<evidence type="ECO:0000313" key="2">
    <source>
        <dbReference type="EMBL" id="KAL3277704.1"/>
    </source>
</evidence>
<comment type="caution">
    <text evidence="2">The sequence shown here is derived from an EMBL/GenBank/DDBJ whole genome shotgun (WGS) entry which is preliminary data.</text>
</comment>
<gene>
    <name evidence="2" type="ORF">HHI36_013049</name>
</gene>
<keyword evidence="3" id="KW-1185">Reference proteome</keyword>
<evidence type="ECO:0000313" key="3">
    <source>
        <dbReference type="Proteomes" id="UP001516400"/>
    </source>
</evidence>
<protein>
    <submittedName>
        <fullName evidence="2">Uncharacterized protein</fullName>
    </submittedName>
</protein>
<dbReference type="Proteomes" id="UP001516400">
    <property type="component" value="Unassembled WGS sequence"/>
</dbReference>
<feature type="non-terminal residue" evidence="2">
    <location>
        <position position="149"/>
    </location>
</feature>
<feature type="region of interest" description="Disordered" evidence="1">
    <location>
        <begin position="1"/>
        <end position="22"/>
    </location>
</feature>